<dbReference type="EMBL" id="AAMGRQ010000065">
    <property type="protein sequence ID" value="EDH1796449.1"/>
    <property type="molecule type" value="Genomic_DNA"/>
</dbReference>
<evidence type="ECO:0000313" key="1">
    <source>
        <dbReference type="EMBL" id="EDH1796449.1"/>
    </source>
</evidence>
<organism evidence="1">
    <name type="scientific">Salmonella enterica</name>
    <name type="common">Salmonella choleraesuis</name>
    <dbReference type="NCBI Taxonomy" id="28901"/>
    <lineage>
        <taxon>Bacteria</taxon>
        <taxon>Pseudomonadati</taxon>
        <taxon>Pseudomonadota</taxon>
        <taxon>Gammaproteobacteria</taxon>
        <taxon>Enterobacterales</taxon>
        <taxon>Enterobacteriaceae</taxon>
        <taxon>Salmonella</taxon>
    </lineage>
</organism>
<name>A0A633DN95_SALER</name>
<protein>
    <submittedName>
        <fullName evidence="1">Killer protein</fullName>
    </submittedName>
</protein>
<proteinExistence type="predicted"/>
<reference evidence="1" key="1">
    <citation type="submission" date="2019-10" db="EMBL/GenBank/DDBJ databases">
        <authorList>
            <consortium name="PulseNet: The National Subtyping Network for Foodborne Disease Surveillance"/>
            <person name="Tarr C.L."/>
            <person name="Trees E."/>
            <person name="Katz L.S."/>
            <person name="Carleton-Romer H.A."/>
            <person name="Stroika S."/>
            <person name="Kucerova Z."/>
            <person name="Roache K.F."/>
            <person name="Sabol A.L."/>
            <person name="Besser J."/>
            <person name="Gerner-Smidt P."/>
        </authorList>
    </citation>
    <scope>NUCLEOTIDE SEQUENCE</scope>
    <source>
        <strain evidence="1">PNUSAS100866</strain>
    </source>
</reference>
<dbReference type="SUPFAM" id="SSF143011">
    <property type="entry name" value="RelE-like"/>
    <property type="match status" value="1"/>
</dbReference>
<comment type="caution">
    <text evidence="1">The sequence shown here is derived from an EMBL/GenBank/DDBJ whole genome shotgun (WGS) entry which is preliminary data.</text>
</comment>
<dbReference type="Gene3D" id="3.30.2310.20">
    <property type="entry name" value="RelE-like"/>
    <property type="match status" value="1"/>
</dbReference>
<dbReference type="Pfam" id="PF05015">
    <property type="entry name" value="HigB-like_toxin"/>
    <property type="match status" value="1"/>
</dbReference>
<sequence>MIKTWKHKGLQRFFETDSTAGVNTQYVKRLRASLRVIDQAAEIDDINISGYRLHQLQGDRAELWSVTVSGNWRIFRSPALAGRICPSPVLRPAPLTSPR</sequence>
<gene>
    <name evidence="1" type="ORF">GC469_24385</name>
</gene>
<dbReference type="PANTHER" id="PTHR40266:SF2">
    <property type="entry name" value="TOXIN HIGB-1"/>
    <property type="match status" value="1"/>
</dbReference>
<dbReference type="AlphaFoldDB" id="A0A633DN95"/>
<dbReference type="PANTHER" id="PTHR40266">
    <property type="entry name" value="TOXIN HIGB-1"/>
    <property type="match status" value="1"/>
</dbReference>
<accession>A0A633DN95</accession>
<dbReference type="InterPro" id="IPR007711">
    <property type="entry name" value="HigB-1"/>
</dbReference>
<dbReference type="InterPro" id="IPR035093">
    <property type="entry name" value="RelE/ParE_toxin_dom_sf"/>
</dbReference>